<dbReference type="STRING" id="1214573.A0A0G2F3K7"/>
<comment type="caution">
    <text evidence="2">The sequence shown here is derived from an EMBL/GenBank/DDBJ whole genome shotgun (WGS) entry which is preliminary data.</text>
</comment>
<dbReference type="EMBL" id="LCUC01000979">
    <property type="protein sequence ID" value="KKY29332.1"/>
    <property type="molecule type" value="Genomic_DNA"/>
</dbReference>
<evidence type="ECO:0000256" key="1">
    <source>
        <dbReference type="SAM" id="MobiDB-lite"/>
    </source>
</evidence>
<evidence type="ECO:0000313" key="3">
    <source>
        <dbReference type="Proteomes" id="UP000034680"/>
    </source>
</evidence>
<accession>A0A0G2F3K7</accession>
<protein>
    <submittedName>
        <fullName evidence="2">Uncharacterized protein</fullName>
    </submittedName>
</protein>
<dbReference type="GO" id="GO:0003676">
    <property type="term" value="F:nucleic acid binding"/>
    <property type="evidence" value="ECO:0007669"/>
    <property type="project" value="InterPro"/>
</dbReference>
<proteinExistence type="predicted"/>
<dbReference type="AlphaFoldDB" id="A0A0G2F3K7"/>
<dbReference type="InterPro" id="IPR012337">
    <property type="entry name" value="RNaseH-like_sf"/>
</dbReference>
<feature type="region of interest" description="Disordered" evidence="1">
    <location>
        <begin position="1"/>
        <end position="25"/>
    </location>
</feature>
<evidence type="ECO:0000313" key="2">
    <source>
        <dbReference type="EMBL" id="KKY29332.1"/>
    </source>
</evidence>
<dbReference type="Proteomes" id="UP000034680">
    <property type="component" value="Unassembled WGS sequence"/>
</dbReference>
<feature type="compositionally biased region" description="Basic and acidic residues" evidence="1">
    <location>
        <begin position="11"/>
        <end position="24"/>
    </location>
</feature>
<dbReference type="Gene3D" id="3.30.420.10">
    <property type="entry name" value="Ribonuclease H-like superfamily/Ribonuclease H"/>
    <property type="match status" value="1"/>
</dbReference>
<dbReference type="InterPro" id="IPR036397">
    <property type="entry name" value="RNaseH_sf"/>
</dbReference>
<keyword evidence="3" id="KW-1185">Reference proteome</keyword>
<organism evidence="2 3">
    <name type="scientific">Diaporthe ampelina</name>
    <dbReference type="NCBI Taxonomy" id="1214573"/>
    <lineage>
        <taxon>Eukaryota</taxon>
        <taxon>Fungi</taxon>
        <taxon>Dikarya</taxon>
        <taxon>Ascomycota</taxon>
        <taxon>Pezizomycotina</taxon>
        <taxon>Sordariomycetes</taxon>
        <taxon>Sordariomycetidae</taxon>
        <taxon>Diaporthales</taxon>
        <taxon>Diaporthaceae</taxon>
        <taxon>Diaporthe</taxon>
    </lineage>
</organism>
<reference evidence="2 3" key="2">
    <citation type="submission" date="2015-05" db="EMBL/GenBank/DDBJ databases">
        <authorList>
            <person name="Morales-Cruz A."/>
            <person name="Amrine K.C."/>
            <person name="Cantu D."/>
        </authorList>
    </citation>
    <scope>NUCLEOTIDE SEQUENCE [LARGE SCALE GENOMIC DNA]</scope>
    <source>
        <strain evidence="2">DA912</strain>
    </source>
</reference>
<reference evidence="2 3" key="1">
    <citation type="submission" date="2015-05" db="EMBL/GenBank/DDBJ databases">
        <title>Distinctive expansion of gene families associated with plant cell wall degradation and secondary metabolism in the genomes of grapevine trunk pathogens.</title>
        <authorList>
            <person name="Lawrence D.P."/>
            <person name="Travadon R."/>
            <person name="Rolshausen P.E."/>
            <person name="Baumgartner K."/>
        </authorList>
    </citation>
    <scope>NUCLEOTIDE SEQUENCE [LARGE SCALE GENOMIC DNA]</scope>
    <source>
        <strain evidence="2">DA912</strain>
    </source>
</reference>
<name>A0A0G2F3K7_9PEZI</name>
<gene>
    <name evidence="2" type="ORF">UCDDA912_g10744</name>
</gene>
<dbReference type="SUPFAM" id="SSF53098">
    <property type="entry name" value="Ribonuclease H-like"/>
    <property type="match status" value="1"/>
</dbReference>
<sequence>MCRKNRSAKQLSERGRKAARDTTRQKLNHKKAIHEAYTQNQDIRDTWVEDINLQFGGVINVPATEEKAIKTATEASEATFDPSNRVFFTYGATVANKQAKEETVTKKHEMKRLAGAAVIYKKPTANNNDGSWCGRQWELGHCETTSGAEAGFIAISKCLSIAAQEICGAQDQDMAPIITIFTHDQDAINKISRVRYIDSTKECSDATPVLLDIVKKSQKLRNDFGAIIELNVIPRHANVEGNRLAEAAARRAATTQNLPAASY</sequence>
<dbReference type="OrthoDB" id="5191719at2759"/>